<proteinExistence type="predicted"/>
<dbReference type="Gene3D" id="2.60.120.920">
    <property type="match status" value="1"/>
</dbReference>
<comment type="caution">
    <text evidence="3">The sequence shown here is derived from an EMBL/GenBank/DDBJ whole genome shotgun (WGS) entry which is preliminary data.</text>
</comment>
<dbReference type="PROSITE" id="PS50188">
    <property type="entry name" value="B302_SPRY"/>
    <property type="match status" value="1"/>
</dbReference>
<dbReference type="Pfam" id="PF00622">
    <property type="entry name" value="SPRY"/>
    <property type="match status" value="1"/>
</dbReference>
<dbReference type="InterPro" id="IPR043136">
    <property type="entry name" value="B30.2/SPRY_sf"/>
</dbReference>
<dbReference type="PRINTS" id="PR01407">
    <property type="entry name" value="BUTYPHLNCDUF"/>
</dbReference>
<protein>
    <recommendedName>
        <fullName evidence="2">B30.2/SPRY domain-containing protein</fullName>
    </recommendedName>
</protein>
<evidence type="ECO:0000313" key="4">
    <source>
        <dbReference type="Proteomes" id="UP001044222"/>
    </source>
</evidence>
<feature type="domain" description="B30.2/SPRY" evidence="2">
    <location>
        <begin position="103"/>
        <end position="292"/>
    </location>
</feature>
<name>A0A9D3MIX2_ANGAN</name>
<dbReference type="Pfam" id="PF25600">
    <property type="entry name" value="TRIM_CC"/>
    <property type="match status" value="1"/>
</dbReference>
<evidence type="ECO:0000256" key="1">
    <source>
        <dbReference type="SAM" id="Coils"/>
    </source>
</evidence>
<dbReference type="AlphaFoldDB" id="A0A9D3MIX2"/>
<dbReference type="InterPro" id="IPR013320">
    <property type="entry name" value="ConA-like_dom_sf"/>
</dbReference>
<keyword evidence="1" id="KW-0175">Coiled coil</keyword>
<dbReference type="EMBL" id="JAFIRN010000004">
    <property type="protein sequence ID" value="KAG5849769.1"/>
    <property type="molecule type" value="Genomic_DNA"/>
</dbReference>
<dbReference type="InterPro" id="IPR003877">
    <property type="entry name" value="SPRY_dom"/>
</dbReference>
<dbReference type="InterPro" id="IPR001870">
    <property type="entry name" value="B30.2/SPRY"/>
</dbReference>
<dbReference type="InterPro" id="IPR058030">
    <property type="entry name" value="TRIM8/14/16/25/29/45/65_CC"/>
</dbReference>
<evidence type="ECO:0000259" key="2">
    <source>
        <dbReference type="PROSITE" id="PS50188"/>
    </source>
</evidence>
<dbReference type="PANTHER" id="PTHR24103">
    <property type="entry name" value="E3 UBIQUITIN-PROTEIN LIGASE TRIM"/>
    <property type="match status" value="1"/>
</dbReference>
<feature type="non-terminal residue" evidence="3">
    <location>
        <position position="294"/>
    </location>
</feature>
<dbReference type="InterPro" id="IPR003879">
    <property type="entry name" value="Butyrophylin_SPRY"/>
</dbReference>
<evidence type="ECO:0000313" key="3">
    <source>
        <dbReference type="EMBL" id="KAG5849769.1"/>
    </source>
</evidence>
<dbReference type="Proteomes" id="UP001044222">
    <property type="component" value="Unassembled WGS sequence"/>
</dbReference>
<accession>A0A9D3MIX2</accession>
<dbReference type="SMART" id="SM00449">
    <property type="entry name" value="SPRY"/>
    <property type="match status" value="1"/>
</dbReference>
<organism evidence="3 4">
    <name type="scientific">Anguilla anguilla</name>
    <name type="common">European freshwater eel</name>
    <name type="synonym">Muraena anguilla</name>
    <dbReference type="NCBI Taxonomy" id="7936"/>
    <lineage>
        <taxon>Eukaryota</taxon>
        <taxon>Metazoa</taxon>
        <taxon>Chordata</taxon>
        <taxon>Craniata</taxon>
        <taxon>Vertebrata</taxon>
        <taxon>Euteleostomi</taxon>
        <taxon>Actinopterygii</taxon>
        <taxon>Neopterygii</taxon>
        <taxon>Teleostei</taxon>
        <taxon>Anguilliformes</taxon>
        <taxon>Anguillidae</taxon>
        <taxon>Anguilla</taxon>
    </lineage>
</organism>
<reference evidence="3" key="1">
    <citation type="submission" date="2021-01" db="EMBL/GenBank/DDBJ databases">
        <title>A chromosome-scale assembly of European eel, Anguilla anguilla.</title>
        <authorList>
            <person name="Henkel C."/>
            <person name="Jong-Raadsen S.A."/>
            <person name="Dufour S."/>
            <person name="Weltzien F.-A."/>
            <person name="Palstra A.P."/>
            <person name="Pelster B."/>
            <person name="Spaink H.P."/>
            <person name="Van Den Thillart G.E."/>
            <person name="Jansen H."/>
            <person name="Zahm M."/>
            <person name="Klopp C."/>
            <person name="Cedric C."/>
            <person name="Louis A."/>
            <person name="Berthelot C."/>
            <person name="Parey E."/>
            <person name="Roest Crollius H."/>
            <person name="Montfort J."/>
            <person name="Robinson-Rechavi M."/>
            <person name="Bucao C."/>
            <person name="Bouchez O."/>
            <person name="Gislard M."/>
            <person name="Lluch J."/>
            <person name="Milhes M."/>
            <person name="Lampietro C."/>
            <person name="Lopez Roques C."/>
            <person name="Donnadieu C."/>
            <person name="Braasch I."/>
            <person name="Desvignes T."/>
            <person name="Postlethwait J."/>
            <person name="Bobe J."/>
            <person name="Guiguen Y."/>
            <person name="Dirks R."/>
        </authorList>
    </citation>
    <scope>NUCLEOTIDE SEQUENCE</scope>
    <source>
        <strain evidence="3">Tag_6206</strain>
        <tissue evidence="3">Liver</tissue>
    </source>
</reference>
<gene>
    <name evidence="3" type="ORF">ANANG_G00075220</name>
</gene>
<feature type="coiled-coil region" evidence="1">
    <location>
        <begin position="29"/>
        <end position="63"/>
    </location>
</feature>
<dbReference type="InterPro" id="IPR050143">
    <property type="entry name" value="TRIM/RBCC"/>
</dbReference>
<keyword evidence="4" id="KW-1185">Reference proteome</keyword>
<sequence>MHSDTNTKEFEKLHQFLRDEEVTRIAALREEEEQKSQRMKERVEKMTKEISSLTEAIRALEQEMRADDISFLQNYKVTKRRAQSEVSNPEKVSGGSIDVAKHLGNLKYRVWERMLGIIQYTPVTLDPNTKGDDLTVFEDLTGLRYSGEAEPSSDDDTHILRCVVLGSGGFGSGKHSWDVEVGDNPAWVLGVAESSSSDGGLQSGEMWGLGHRDGEYEAIRCAVSGVKLNVRRGVKRVRVQLDWDRGRLSFSDPVTNTSLHTFKCRFAKRLFPLFLAASDSDPLIICPVRVSVKV</sequence>
<dbReference type="SUPFAM" id="SSF49899">
    <property type="entry name" value="Concanavalin A-like lectins/glucanases"/>
    <property type="match status" value="1"/>
</dbReference>